<sequence>MAPLMSQPVGCGEPVLLFANIVTAEHTAYIAYTLVDVATEAHAYWGFVLPCSDTGMVAPIKPCSTLEKRNGIAHDNRCSEDDSDGYRSTWHGILDLIDMRHTVFLSRNSPDSVRRDIVKLQENSGRKQALLKGQNIGNWPHYYLRWRLSVVGLVCAEPSIGHASQLIRAGDVCEFSISMKQIDETTNLHRVNPRPRTKQILNLIPINSRLSPNYAHHRSCNCNCTDMTNLQLFWHICGCLLQYGTRRLFRTRRSP</sequence>
<organism evidence="1 2">
    <name type="scientific">Ajellomyces capsulatus (strain H143)</name>
    <name type="common">Darling's disease fungus</name>
    <name type="synonym">Histoplasma capsulatum</name>
    <dbReference type="NCBI Taxonomy" id="544712"/>
    <lineage>
        <taxon>Eukaryota</taxon>
        <taxon>Fungi</taxon>
        <taxon>Dikarya</taxon>
        <taxon>Ascomycota</taxon>
        <taxon>Pezizomycotina</taxon>
        <taxon>Eurotiomycetes</taxon>
        <taxon>Eurotiomycetidae</taxon>
        <taxon>Onygenales</taxon>
        <taxon>Ajellomycetaceae</taxon>
        <taxon>Histoplasma</taxon>
    </lineage>
</organism>
<protein>
    <submittedName>
        <fullName evidence="1">Uncharacterized protein</fullName>
    </submittedName>
</protein>
<evidence type="ECO:0000313" key="1">
    <source>
        <dbReference type="EMBL" id="EER43811.1"/>
    </source>
</evidence>
<dbReference type="Proteomes" id="UP000002624">
    <property type="component" value="Unassembled WGS sequence"/>
</dbReference>
<reference evidence="2" key="1">
    <citation type="submission" date="2009-05" db="EMBL/GenBank/DDBJ databases">
        <title>The genome sequence of Ajellomyces capsulatus strain H143.</title>
        <authorList>
            <person name="Champion M."/>
            <person name="Cuomo C.A."/>
            <person name="Ma L.-J."/>
            <person name="Henn M.R."/>
            <person name="Sil A."/>
            <person name="Goldman B."/>
            <person name="Young S.K."/>
            <person name="Kodira C.D."/>
            <person name="Zeng Q."/>
            <person name="Koehrsen M."/>
            <person name="Alvarado L."/>
            <person name="Berlin A.M."/>
            <person name="Borenstein D."/>
            <person name="Chen Z."/>
            <person name="Engels R."/>
            <person name="Freedman E."/>
            <person name="Gellesch M."/>
            <person name="Goldberg J."/>
            <person name="Griggs A."/>
            <person name="Gujja S."/>
            <person name="Heiman D.I."/>
            <person name="Hepburn T.A."/>
            <person name="Howarth C."/>
            <person name="Jen D."/>
            <person name="Larson L."/>
            <person name="Lewis B."/>
            <person name="Mehta T."/>
            <person name="Park D."/>
            <person name="Pearson M."/>
            <person name="Roberts A."/>
            <person name="Saif S."/>
            <person name="Shea T.D."/>
            <person name="Shenoy N."/>
            <person name="Sisk P."/>
            <person name="Stolte C."/>
            <person name="Sykes S."/>
            <person name="Walk T."/>
            <person name="White J."/>
            <person name="Yandava C."/>
            <person name="Klein B."/>
            <person name="McEwen J.G."/>
            <person name="Puccia R."/>
            <person name="Goldman G.H."/>
            <person name="Felipe M.S."/>
            <person name="Nino-Vega G."/>
            <person name="San-Blas G."/>
            <person name="Taylor J.W."/>
            <person name="Mendoza L."/>
            <person name="Galagan J.E."/>
            <person name="Nusbaum C."/>
            <person name="Birren B.W."/>
        </authorList>
    </citation>
    <scope>NUCLEOTIDE SEQUENCE [LARGE SCALE GENOMIC DNA]</scope>
    <source>
        <strain evidence="2">H143</strain>
    </source>
</reference>
<dbReference type="EMBL" id="GG692420">
    <property type="protein sequence ID" value="EER43811.1"/>
    <property type="molecule type" value="Genomic_DNA"/>
</dbReference>
<accession>C6H5Z0</accession>
<dbReference type="AlphaFoldDB" id="C6H5Z0"/>
<proteinExistence type="predicted"/>
<dbReference type="VEuPathDB" id="FungiDB:HCDG_01841"/>
<evidence type="ECO:0000313" key="2">
    <source>
        <dbReference type="Proteomes" id="UP000002624"/>
    </source>
</evidence>
<name>C6H5Z0_AJECH</name>
<dbReference type="HOGENOM" id="CLU_1089755_0_0_1"/>
<gene>
    <name evidence="1" type="ORF">HCDG_01841</name>
</gene>